<accession>A0ABR5G4N1</accession>
<dbReference type="InterPro" id="IPR036488">
    <property type="entry name" value="DUF1883-like_sf"/>
</dbReference>
<dbReference type="InterPro" id="IPR015073">
    <property type="entry name" value="DUF1883"/>
</dbReference>
<protein>
    <recommendedName>
        <fullName evidence="1">DUF1883 domain-containing protein</fullName>
    </recommendedName>
</protein>
<dbReference type="EMBL" id="LEUS01000040">
    <property type="protein sequence ID" value="KLY18630.1"/>
    <property type="molecule type" value="Genomic_DNA"/>
</dbReference>
<feature type="domain" description="DUF1883" evidence="1">
    <location>
        <begin position="1"/>
        <end position="86"/>
    </location>
</feature>
<evidence type="ECO:0000259" key="1">
    <source>
        <dbReference type="Pfam" id="PF08980"/>
    </source>
</evidence>
<name>A0ABR5G4N1_9ENTR</name>
<sequence length="87" mass="9682">MQYQHYNLNNLSAGKVVEINLSGNAANVKLMDSSNFLNYKNGRPHRYYGGYVTSSQTRLKVPCSGNWYVTIDLGGRSGRVSSSVNVY</sequence>
<dbReference type="Proteomes" id="UP000036305">
    <property type="component" value="Unassembled WGS sequence"/>
</dbReference>
<dbReference type="Gene3D" id="4.10.1210.10">
    <property type="entry name" value="Atu1913-like"/>
    <property type="match status" value="1"/>
</dbReference>
<proteinExistence type="predicted"/>
<dbReference type="SUPFAM" id="SSF141099">
    <property type="entry name" value="Atu1913-like"/>
    <property type="match status" value="1"/>
</dbReference>
<dbReference type="Pfam" id="PF08980">
    <property type="entry name" value="DUF1883"/>
    <property type="match status" value="1"/>
</dbReference>
<evidence type="ECO:0000313" key="2">
    <source>
        <dbReference type="EMBL" id="KLY18630.1"/>
    </source>
</evidence>
<dbReference type="RefSeq" id="WP_071571085.1">
    <property type="nucleotide sequence ID" value="NZ_KK036958.1"/>
</dbReference>
<keyword evidence="3" id="KW-1185">Reference proteome</keyword>
<gene>
    <name evidence="2" type="ORF">SK91_06339</name>
</gene>
<evidence type="ECO:0000313" key="3">
    <source>
        <dbReference type="Proteomes" id="UP000036305"/>
    </source>
</evidence>
<organism evidence="2 3">
    <name type="scientific">Klebsiella michiganensis</name>
    <dbReference type="NCBI Taxonomy" id="1134687"/>
    <lineage>
        <taxon>Bacteria</taxon>
        <taxon>Pseudomonadati</taxon>
        <taxon>Pseudomonadota</taxon>
        <taxon>Gammaproteobacteria</taxon>
        <taxon>Enterobacterales</taxon>
        <taxon>Enterobacteriaceae</taxon>
        <taxon>Klebsiella/Raoultella group</taxon>
        <taxon>Klebsiella</taxon>
    </lineage>
</organism>
<reference evidence="2 3" key="1">
    <citation type="submission" date="2015-06" db="EMBL/GenBank/DDBJ databases">
        <title>The Genome Sequence of None.</title>
        <authorList>
            <consortium name="The Broad Institute Genomics Platform"/>
            <consortium name="The Broad Institute Genome Sequencing Center for Infectious Disease"/>
            <person name="Earl A.M."/>
            <person name="Onderdonk A.B."/>
            <person name="Kirby J."/>
            <person name="Ferraro M.J."/>
            <person name="Huang S."/>
            <person name="Spencer M."/>
            <person name="Fodor A."/>
            <person name="Hooper D."/>
            <person name="Dekker J."/>
            <person name="O'Brien T."/>
            <person name="Quan V."/>
            <person name="Gombosev A."/>
            <person name="Delaney M."/>
            <person name="DuBois A."/>
            <person name="Ernst C."/>
            <person name="Kim D.S."/>
            <person name="Rossman W."/>
            <person name="Gohs F."/>
            <person name="Petruso H."/>
            <person name="Nozar T."/>
            <person name="Mougeot F."/>
            <person name="Manson-McGuire A."/>
            <person name="Young S."/>
            <person name="Abouelleil A."/>
            <person name="Cao P."/>
            <person name="Chapman S.B."/>
            <person name="Griggs A."/>
            <person name="Priest M."/>
            <person name="Shea T."/>
            <person name="Wortman I."/>
            <person name="Wortman J.R."/>
            <person name="Nusbaum C."/>
            <person name="Birren B."/>
        </authorList>
    </citation>
    <scope>NUCLEOTIDE SEQUENCE [LARGE SCALE GENOMIC DNA]</scope>
    <source>
        <strain evidence="2 3">MGH87</strain>
    </source>
</reference>
<comment type="caution">
    <text evidence="2">The sequence shown here is derived from an EMBL/GenBank/DDBJ whole genome shotgun (WGS) entry which is preliminary data.</text>
</comment>